<comment type="caution">
    <text evidence="1">The sequence shown here is derived from an EMBL/GenBank/DDBJ whole genome shotgun (WGS) entry which is preliminary data.</text>
</comment>
<protein>
    <submittedName>
        <fullName evidence="1">Uncharacterized protein</fullName>
    </submittedName>
</protein>
<evidence type="ECO:0000313" key="2">
    <source>
        <dbReference type="Proteomes" id="UP001230504"/>
    </source>
</evidence>
<sequence length="233" mass="25507">MKDCSHAHLVFPANVLERRARGLASRRPWSCLTPQCLTHTPPSPPCLATRGCCRPGGFCRCRQCNLPALHAAHRIQIFGSDIPGRGDSGRPTMSDVLGLERSARAAVGRRRGPASCRTAVRLMLLTVGLCFPVIERQLGVNGGAETCSSWELRVACSCQFTRPPARASHIGGRGTLAYDVRRTTICLPRPRLSGPERLGSLCVWQSDQAQKPHVRFRYRSRAVSLSPCPGMVR</sequence>
<proteinExistence type="predicted"/>
<gene>
    <name evidence="1" type="ORF">LY79DRAFT_42227</name>
</gene>
<keyword evidence="2" id="KW-1185">Reference proteome</keyword>
<evidence type="ECO:0000313" key="1">
    <source>
        <dbReference type="EMBL" id="KAK1572830.1"/>
    </source>
</evidence>
<dbReference type="AlphaFoldDB" id="A0AAD8PMI7"/>
<dbReference type="RefSeq" id="XP_060408602.1">
    <property type="nucleotide sequence ID" value="XM_060553159.1"/>
</dbReference>
<dbReference type="GeneID" id="85437399"/>
<organism evidence="1 2">
    <name type="scientific">Colletotrichum navitas</name>
    <dbReference type="NCBI Taxonomy" id="681940"/>
    <lineage>
        <taxon>Eukaryota</taxon>
        <taxon>Fungi</taxon>
        <taxon>Dikarya</taxon>
        <taxon>Ascomycota</taxon>
        <taxon>Pezizomycotina</taxon>
        <taxon>Sordariomycetes</taxon>
        <taxon>Hypocreomycetidae</taxon>
        <taxon>Glomerellales</taxon>
        <taxon>Glomerellaceae</taxon>
        <taxon>Colletotrichum</taxon>
        <taxon>Colletotrichum graminicola species complex</taxon>
    </lineage>
</organism>
<accession>A0AAD8PMI7</accession>
<dbReference type="Proteomes" id="UP001230504">
    <property type="component" value="Unassembled WGS sequence"/>
</dbReference>
<name>A0AAD8PMI7_9PEZI</name>
<reference evidence="1" key="1">
    <citation type="submission" date="2021-06" db="EMBL/GenBank/DDBJ databases">
        <title>Comparative genomics, transcriptomics and evolutionary studies reveal genomic signatures of adaptation to plant cell wall in hemibiotrophic fungi.</title>
        <authorList>
            <consortium name="DOE Joint Genome Institute"/>
            <person name="Baroncelli R."/>
            <person name="Diaz J.F."/>
            <person name="Benocci T."/>
            <person name="Peng M."/>
            <person name="Battaglia E."/>
            <person name="Haridas S."/>
            <person name="Andreopoulos W."/>
            <person name="Labutti K."/>
            <person name="Pangilinan J."/>
            <person name="Floch G.L."/>
            <person name="Makela M.R."/>
            <person name="Henrissat B."/>
            <person name="Grigoriev I.V."/>
            <person name="Crouch J.A."/>
            <person name="De Vries R.P."/>
            <person name="Sukno S.A."/>
            <person name="Thon M.R."/>
        </authorList>
    </citation>
    <scope>NUCLEOTIDE SEQUENCE</scope>
    <source>
        <strain evidence="1">CBS 125086</strain>
    </source>
</reference>
<dbReference type="EMBL" id="JAHLJV010000103">
    <property type="protein sequence ID" value="KAK1572830.1"/>
    <property type="molecule type" value="Genomic_DNA"/>
</dbReference>